<accession>A0A453GX35</accession>
<feature type="chain" id="PRO_5019139832" evidence="1">
    <location>
        <begin position="27"/>
        <end position="80"/>
    </location>
</feature>
<protein>
    <submittedName>
        <fullName evidence="2">Uncharacterized protein</fullName>
    </submittedName>
</protein>
<reference evidence="3" key="2">
    <citation type="journal article" date="2017" name="Nat. Plants">
        <title>The Aegilops tauschii genome reveals multiple impacts of transposons.</title>
        <authorList>
            <person name="Zhao G."/>
            <person name="Zou C."/>
            <person name="Li K."/>
            <person name="Wang K."/>
            <person name="Li T."/>
            <person name="Gao L."/>
            <person name="Zhang X."/>
            <person name="Wang H."/>
            <person name="Yang Z."/>
            <person name="Liu X."/>
            <person name="Jiang W."/>
            <person name="Mao L."/>
            <person name="Kong X."/>
            <person name="Jiao Y."/>
            <person name="Jia J."/>
        </authorList>
    </citation>
    <scope>NUCLEOTIDE SEQUENCE [LARGE SCALE GENOMIC DNA]</scope>
    <source>
        <strain evidence="3">cv. AL8/78</strain>
    </source>
</reference>
<evidence type="ECO:0000313" key="2">
    <source>
        <dbReference type="EnsemblPlants" id="AET3Gv21253300.1"/>
    </source>
</evidence>
<proteinExistence type="predicted"/>
<dbReference type="Gramene" id="AET3Gv21253300.1">
    <property type="protein sequence ID" value="AET3Gv21253300.1"/>
    <property type="gene ID" value="AET3Gv21253300"/>
</dbReference>
<sequence>RESDMDGKTILLCVTVLVLLGNSGHARNCHTYRAFWEPFICFPVTCQATCEQKWRNLLDHSYCHADNILVNSCMCVVCDK</sequence>
<evidence type="ECO:0000256" key="1">
    <source>
        <dbReference type="SAM" id="SignalP"/>
    </source>
</evidence>
<organism evidence="2 3">
    <name type="scientific">Aegilops tauschii subsp. strangulata</name>
    <name type="common">Goatgrass</name>
    <dbReference type="NCBI Taxonomy" id="200361"/>
    <lineage>
        <taxon>Eukaryota</taxon>
        <taxon>Viridiplantae</taxon>
        <taxon>Streptophyta</taxon>
        <taxon>Embryophyta</taxon>
        <taxon>Tracheophyta</taxon>
        <taxon>Spermatophyta</taxon>
        <taxon>Magnoliopsida</taxon>
        <taxon>Liliopsida</taxon>
        <taxon>Poales</taxon>
        <taxon>Poaceae</taxon>
        <taxon>BOP clade</taxon>
        <taxon>Pooideae</taxon>
        <taxon>Triticodae</taxon>
        <taxon>Triticeae</taxon>
        <taxon>Triticinae</taxon>
        <taxon>Aegilops</taxon>
    </lineage>
</organism>
<dbReference type="EnsemblPlants" id="AET3Gv21253300.1">
    <property type="protein sequence ID" value="AET3Gv21253300.1"/>
    <property type="gene ID" value="AET3Gv21253300"/>
</dbReference>
<keyword evidence="3" id="KW-1185">Reference proteome</keyword>
<reference evidence="2" key="3">
    <citation type="journal article" date="2017" name="Nature">
        <title>Genome sequence of the progenitor of the wheat D genome Aegilops tauschii.</title>
        <authorList>
            <person name="Luo M.C."/>
            <person name="Gu Y.Q."/>
            <person name="Puiu D."/>
            <person name="Wang H."/>
            <person name="Twardziok S.O."/>
            <person name="Deal K.R."/>
            <person name="Huo N."/>
            <person name="Zhu T."/>
            <person name="Wang L."/>
            <person name="Wang Y."/>
            <person name="McGuire P.E."/>
            <person name="Liu S."/>
            <person name="Long H."/>
            <person name="Ramasamy R.K."/>
            <person name="Rodriguez J.C."/>
            <person name="Van S.L."/>
            <person name="Yuan L."/>
            <person name="Wang Z."/>
            <person name="Xia Z."/>
            <person name="Xiao L."/>
            <person name="Anderson O.D."/>
            <person name="Ouyang S."/>
            <person name="Liang Y."/>
            <person name="Zimin A.V."/>
            <person name="Pertea G."/>
            <person name="Qi P."/>
            <person name="Bennetzen J.L."/>
            <person name="Dai X."/>
            <person name="Dawson M.W."/>
            <person name="Muller H.G."/>
            <person name="Kugler K."/>
            <person name="Rivarola-Duarte L."/>
            <person name="Spannagl M."/>
            <person name="Mayer K.F.X."/>
            <person name="Lu F.H."/>
            <person name="Bevan M.W."/>
            <person name="Leroy P."/>
            <person name="Li P."/>
            <person name="You F.M."/>
            <person name="Sun Q."/>
            <person name="Liu Z."/>
            <person name="Lyons E."/>
            <person name="Wicker T."/>
            <person name="Salzberg S.L."/>
            <person name="Devos K.M."/>
            <person name="Dvorak J."/>
        </authorList>
    </citation>
    <scope>NUCLEOTIDE SEQUENCE [LARGE SCALE GENOMIC DNA]</scope>
    <source>
        <strain evidence="2">cv. AL8/78</strain>
    </source>
</reference>
<keyword evidence="1" id="KW-0732">Signal</keyword>
<dbReference type="AlphaFoldDB" id="A0A453GX35"/>
<reference evidence="2" key="5">
    <citation type="journal article" date="2021" name="G3 (Bethesda)">
        <title>Aegilops tauschii genome assembly Aet v5.0 features greater sequence contiguity and improved annotation.</title>
        <authorList>
            <person name="Wang L."/>
            <person name="Zhu T."/>
            <person name="Rodriguez J.C."/>
            <person name="Deal K.R."/>
            <person name="Dubcovsky J."/>
            <person name="McGuire P.E."/>
            <person name="Lux T."/>
            <person name="Spannagl M."/>
            <person name="Mayer K.F.X."/>
            <person name="Baldrich P."/>
            <person name="Meyers B.C."/>
            <person name="Huo N."/>
            <person name="Gu Y.Q."/>
            <person name="Zhou H."/>
            <person name="Devos K.M."/>
            <person name="Bennetzen J.L."/>
            <person name="Unver T."/>
            <person name="Budak H."/>
            <person name="Gulick P.J."/>
            <person name="Galiba G."/>
            <person name="Kalapos B."/>
            <person name="Nelson D.R."/>
            <person name="Li P."/>
            <person name="You F.M."/>
            <person name="Luo M.C."/>
            <person name="Dvorak J."/>
        </authorList>
    </citation>
    <scope>NUCLEOTIDE SEQUENCE [LARGE SCALE GENOMIC DNA]</scope>
    <source>
        <strain evidence="2">cv. AL8/78</strain>
    </source>
</reference>
<dbReference type="Proteomes" id="UP000015105">
    <property type="component" value="Chromosome 3D"/>
</dbReference>
<evidence type="ECO:0000313" key="3">
    <source>
        <dbReference type="Proteomes" id="UP000015105"/>
    </source>
</evidence>
<reference evidence="2" key="4">
    <citation type="submission" date="2019-03" db="UniProtKB">
        <authorList>
            <consortium name="EnsemblPlants"/>
        </authorList>
    </citation>
    <scope>IDENTIFICATION</scope>
</reference>
<feature type="signal peptide" evidence="1">
    <location>
        <begin position="1"/>
        <end position="26"/>
    </location>
</feature>
<reference evidence="3" key="1">
    <citation type="journal article" date="2014" name="Science">
        <title>Ancient hybridizations among the ancestral genomes of bread wheat.</title>
        <authorList>
            <consortium name="International Wheat Genome Sequencing Consortium,"/>
            <person name="Marcussen T."/>
            <person name="Sandve S.R."/>
            <person name="Heier L."/>
            <person name="Spannagl M."/>
            <person name="Pfeifer M."/>
            <person name="Jakobsen K.S."/>
            <person name="Wulff B.B."/>
            <person name="Steuernagel B."/>
            <person name="Mayer K.F."/>
            <person name="Olsen O.A."/>
        </authorList>
    </citation>
    <scope>NUCLEOTIDE SEQUENCE [LARGE SCALE GENOMIC DNA]</scope>
    <source>
        <strain evidence="3">cv. AL8/78</strain>
    </source>
</reference>
<name>A0A453GX35_AEGTS</name>